<dbReference type="InterPro" id="IPR018392">
    <property type="entry name" value="LysM"/>
</dbReference>
<keyword evidence="5" id="KW-0808">Transferase</keyword>
<dbReference type="PANTHER" id="PTHR45927:SF11">
    <property type="entry name" value="LYSM DOMAIN RECEPTOR-LIKE KINASE 4"/>
    <property type="match status" value="1"/>
</dbReference>
<evidence type="ECO:0000259" key="4">
    <source>
        <dbReference type="PROSITE" id="PS51782"/>
    </source>
</evidence>
<organism evidence="5">
    <name type="scientific">Zea mays</name>
    <name type="common">Maize</name>
    <dbReference type="NCBI Taxonomy" id="4577"/>
    <lineage>
        <taxon>Eukaryota</taxon>
        <taxon>Viridiplantae</taxon>
        <taxon>Streptophyta</taxon>
        <taxon>Embryophyta</taxon>
        <taxon>Tracheophyta</taxon>
        <taxon>Spermatophyta</taxon>
        <taxon>Magnoliopsida</taxon>
        <taxon>Liliopsida</taxon>
        <taxon>Poales</taxon>
        <taxon>Poaceae</taxon>
        <taxon>PACMAD clade</taxon>
        <taxon>Panicoideae</taxon>
        <taxon>Andropogonodae</taxon>
        <taxon>Andropogoneae</taxon>
        <taxon>Tripsacinae</taxon>
        <taxon>Zea</taxon>
    </lineage>
</organism>
<gene>
    <name evidence="5" type="ORF">ZEAMMB73_Zm00001d053120</name>
</gene>
<name>A0A1D6QMA0_MAIZE</name>
<feature type="transmembrane region" description="Helical" evidence="2">
    <location>
        <begin position="312"/>
        <end position="337"/>
    </location>
</feature>
<dbReference type="Pfam" id="PF23446">
    <property type="entry name" value="LysM1_NFP_LYK"/>
    <property type="match status" value="1"/>
</dbReference>
<dbReference type="SUPFAM" id="SSF56112">
    <property type="entry name" value="Protein kinase-like (PK-like)"/>
    <property type="match status" value="1"/>
</dbReference>
<protein>
    <submittedName>
        <fullName evidence="5">Putative lysM-domain receptor-like protein kinase family protein</fullName>
    </submittedName>
</protein>
<dbReference type="AlphaFoldDB" id="A0A1D6QMA0"/>
<dbReference type="InParanoid" id="A0A1D6QMA0"/>
<dbReference type="GO" id="GO:0005886">
    <property type="term" value="C:plasma membrane"/>
    <property type="evidence" value="ECO:0007669"/>
    <property type="project" value="UniProtKB-ARBA"/>
</dbReference>
<dbReference type="InterPro" id="IPR056562">
    <property type="entry name" value="LysM2_CERK1_LYK3_4_5"/>
</dbReference>
<dbReference type="Pfam" id="PF23473">
    <property type="entry name" value="LysM3_LYK4_5"/>
    <property type="match status" value="1"/>
</dbReference>
<dbReference type="eggNOG" id="ENOG502QSFN">
    <property type="taxonomic scope" value="Eukaryota"/>
</dbReference>
<sequence length="723" mass="75735">MNFSTWKTKEVQVRSFTTRKPTPQAACAMASFHDLTATAVLLLLFSILSGGLAPLQVQAQQPYGSQIADCTNQHNSSSLLGYFCGAAGSAPSCPTFLTFTARAQYSSLATIGALLGADPASVLAPNEATGADAPLPAGTRVLVPATCACTATPGGRFYQRNATYVAVAGDTLLIIANNTFQGLTSCQALEAQALRGAPPQSLDVGQSLPVPLRCACPSAAQAAAGARYLVSYLVDVFDDLTTVAARFGVDMGTVAASNQLQPPFTIDPYTTLLIPVSAQPNVSRIQTPPSPPPPPPVVARAPAPGKKSSNHVGVYIGVAVAVVVVAAIVSAGAFLAVRARRRRAGAVLATGEVAKKESKAGNDRAATSSGFTGGEFSLSTSEAFSSISVTDIKSSLKVYTYAELKAATDDFSPEHRIGGSVYRAAFNGDAAAVEVVDRNVSTEVEIMRKINHLNLIRLIGLCHHRGRWYLVTEYAEHGALRDRLLASATGTAAPLTWAQRVHIALDVAEGLRYLHEYARPAWVHMDVSSGSVLLAGDGPRAKLRGFGAARAITGATAGVDGEEGAEEALFTMTSRIAGTRGYIAPEYLEHGVVSPKADVYSLGVVLLELVTGRDAEELVGDGVGDPFVALRELAEELDGGGDAVLQRLEELVDPALPAGSCPQDAVVMVVRLIERCVRQDPARRPTTGEVAQRLLKLSGVSVVSWRNSPESPRSSGSGKGLMY</sequence>
<dbReference type="PROSITE" id="PS51782">
    <property type="entry name" value="LYSM"/>
    <property type="match status" value="1"/>
</dbReference>
<keyword evidence="2" id="KW-0472">Membrane</keyword>
<dbReference type="OMA" id="HEYARPA"/>
<feature type="domain" description="Protein kinase" evidence="3">
    <location>
        <begin position="323"/>
        <end position="695"/>
    </location>
</feature>
<keyword evidence="2" id="KW-1133">Transmembrane helix</keyword>
<evidence type="ECO:0000313" key="5">
    <source>
        <dbReference type="EMBL" id="AQK58792.1"/>
    </source>
</evidence>
<dbReference type="Gene3D" id="3.30.200.20">
    <property type="entry name" value="Phosphorylase Kinase, domain 1"/>
    <property type="match status" value="1"/>
</dbReference>
<dbReference type="InterPro" id="IPR056563">
    <property type="entry name" value="LysM3_LYK4_5"/>
</dbReference>
<keyword evidence="5" id="KW-0675">Receptor</keyword>
<dbReference type="InterPro" id="IPR052611">
    <property type="entry name" value="Plant_RLK_LysM"/>
</dbReference>
<accession>A0A1D6QMA0</accession>
<dbReference type="SMR" id="A0A1D6QMA0"/>
<feature type="region of interest" description="Disordered" evidence="1">
    <location>
        <begin position="282"/>
        <end position="304"/>
    </location>
</feature>
<dbReference type="Pfam" id="PF23472">
    <property type="entry name" value="LysM2_CERK1_LYK3_4_5"/>
    <property type="match status" value="1"/>
</dbReference>
<dbReference type="Gene3D" id="3.10.350.10">
    <property type="entry name" value="LysM domain"/>
    <property type="match status" value="1"/>
</dbReference>
<keyword evidence="5" id="KW-0418">Kinase</keyword>
<dbReference type="InterPro" id="IPR036779">
    <property type="entry name" value="LysM_dom_sf"/>
</dbReference>
<dbReference type="PaxDb" id="4577-GRMZM2G071478_P01"/>
<dbReference type="Pfam" id="PF00069">
    <property type="entry name" value="Pkinase"/>
    <property type="match status" value="1"/>
</dbReference>
<dbReference type="PROSITE" id="PS50011">
    <property type="entry name" value="PROTEIN_KINASE_DOM"/>
    <property type="match status" value="1"/>
</dbReference>
<dbReference type="PANTHER" id="PTHR45927">
    <property type="entry name" value="LYSM-DOMAIN RECEPTOR-LIKE KINASE-RELATED"/>
    <property type="match status" value="1"/>
</dbReference>
<dbReference type="GO" id="GO:0004672">
    <property type="term" value="F:protein kinase activity"/>
    <property type="evidence" value="ECO:0007669"/>
    <property type="project" value="InterPro"/>
</dbReference>
<keyword evidence="2" id="KW-0812">Transmembrane</keyword>
<dbReference type="STRING" id="4577.A0A1D6QMA0"/>
<evidence type="ECO:0000256" key="2">
    <source>
        <dbReference type="SAM" id="Phobius"/>
    </source>
</evidence>
<feature type="compositionally biased region" description="Pro residues" evidence="1">
    <location>
        <begin position="288"/>
        <end position="297"/>
    </location>
</feature>
<dbReference type="EMBL" id="CM000780">
    <property type="protein sequence ID" value="AQK58792.1"/>
    <property type="molecule type" value="Genomic_DNA"/>
</dbReference>
<evidence type="ECO:0000259" key="3">
    <source>
        <dbReference type="PROSITE" id="PS50011"/>
    </source>
</evidence>
<evidence type="ECO:0000256" key="1">
    <source>
        <dbReference type="SAM" id="MobiDB-lite"/>
    </source>
</evidence>
<proteinExistence type="predicted"/>
<dbReference type="InterPro" id="IPR011009">
    <property type="entry name" value="Kinase-like_dom_sf"/>
</dbReference>
<dbReference type="InterPro" id="IPR056561">
    <property type="entry name" value="NFP_LYK_LysM1"/>
</dbReference>
<dbReference type="FunCoup" id="A0A1D6QMA0">
    <property type="interactions" value="983"/>
</dbReference>
<dbReference type="Gene3D" id="1.10.510.10">
    <property type="entry name" value="Transferase(Phosphotransferase) domain 1"/>
    <property type="match status" value="1"/>
</dbReference>
<dbReference type="GO" id="GO:0005524">
    <property type="term" value="F:ATP binding"/>
    <property type="evidence" value="ECO:0007669"/>
    <property type="project" value="InterPro"/>
</dbReference>
<feature type="domain" description="LysM" evidence="4">
    <location>
        <begin position="162"/>
        <end position="210"/>
    </location>
</feature>
<reference evidence="5" key="1">
    <citation type="submission" date="2015-12" db="EMBL/GenBank/DDBJ databases">
        <title>Update maize B73 reference genome by single molecule sequencing technologies.</title>
        <authorList>
            <consortium name="Maize Genome Sequencing Project"/>
            <person name="Ware D."/>
        </authorList>
    </citation>
    <scope>NUCLEOTIDE SEQUENCE</scope>
    <source>
        <tissue evidence="5">Seedling</tissue>
    </source>
</reference>
<dbReference type="InterPro" id="IPR000719">
    <property type="entry name" value="Prot_kinase_dom"/>
</dbReference>